<dbReference type="GO" id="GO:0016226">
    <property type="term" value="P:iron-sulfur cluster assembly"/>
    <property type="evidence" value="ECO:0007669"/>
    <property type="project" value="TreeGrafter"/>
</dbReference>
<dbReference type="AlphaFoldDB" id="A0A8S1LBK3"/>
<gene>
    <name evidence="2" type="ORF">PSON_ATCC_30995.1.T0190397</name>
</gene>
<sequence>MQNKESCGSFQINNKPFKFELFQEQVVHQQQFCYAIAINDNNNLLTTSAYKNIKIHYFNKGKMKQLKEIQKHQGWITTLNFFKKRPNFVSGSQDASIIIWFSILMPVSKFMMKLNVHSRAINCVIISQIDENLFISASGDGTIRFWSSLISNSSQWLCYQTINEHTNSIYECSLNEDASQLISCSQDCKILIIDRQQNQKWQVKQIIQMNRRGYRLKFIDYHTFVFLSYSSNHLRVYKLNVNSNNQEEYINIQNIPIQGSEQACMCYFPSQYNKQKNLLIIKNGYYVNCLRLIPSHYSTQLLDCEQSFNIDFNSQTEGNIFGTLSDDGEFLIFWDAYSRTFQVRKYSENI</sequence>
<evidence type="ECO:0000313" key="3">
    <source>
        <dbReference type="Proteomes" id="UP000692954"/>
    </source>
</evidence>
<dbReference type="PROSITE" id="PS50294">
    <property type="entry name" value="WD_REPEATS_REGION"/>
    <property type="match status" value="1"/>
</dbReference>
<accession>A0A8S1LBK3</accession>
<dbReference type="OrthoDB" id="71437at2759"/>
<dbReference type="PANTHER" id="PTHR19920">
    <property type="entry name" value="WD40 PROTEIN CIAO1"/>
    <property type="match status" value="1"/>
</dbReference>
<keyword evidence="3" id="KW-1185">Reference proteome</keyword>
<dbReference type="PANTHER" id="PTHR19920:SF0">
    <property type="entry name" value="CYTOSOLIC IRON-SULFUR PROTEIN ASSEMBLY PROTEIN CIAO1-RELATED"/>
    <property type="match status" value="1"/>
</dbReference>
<protein>
    <submittedName>
        <fullName evidence="2">Uncharacterized protein</fullName>
    </submittedName>
</protein>
<dbReference type="GO" id="GO:0097361">
    <property type="term" value="C:cytosolic [4Fe-4S] assembly targeting complex"/>
    <property type="evidence" value="ECO:0007669"/>
    <property type="project" value="TreeGrafter"/>
</dbReference>
<organism evidence="2 3">
    <name type="scientific">Paramecium sonneborni</name>
    <dbReference type="NCBI Taxonomy" id="65129"/>
    <lineage>
        <taxon>Eukaryota</taxon>
        <taxon>Sar</taxon>
        <taxon>Alveolata</taxon>
        <taxon>Ciliophora</taxon>
        <taxon>Intramacronucleata</taxon>
        <taxon>Oligohymenophorea</taxon>
        <taxon>Peniculida</taxon>
        <taxon>Parameciidae</taxon>
        <taxon>Paramecium</taxon>
    </lineage>
</organism>
<reference evidence="2" key="1">
    <citation type="submission" date="2021-01" db="EMBL/GenBank/DDBJ databases">
        <authorList>
            <consortium name="Genoscope - CEA"/>
            <person name="William W."/>
        </authorList>
    </citation>
    <scope>NUCLEOTIDE SEQUENCE</scope>
</reference>
<name>A0A8S1LBK3_9CILI</name>
<feature type="repeat" description="WD" evidence="1">
    <location>
        <begin position="69"/>
        <end position="100"/>
    </location>
</feature>
<dbReference type="PROSITE" id="PS50082">
    <property type="entry name" value="WD_REPEATS_2"/>
    <property type="match status" value="2"/>
</dbReference>
<dbReference type="EMBL" id="CAJJDN010000019">
    <property type="protein sequence ID" value="CAD8064947.1"/>
    <property type="molecule type" value="Genomic_DNA"/>
</dbReference>
<dbReference type="SMART" id="SM00320">
    <property type="entry name" value="WD40"/>
    <property type="match status" value="4"/>
</dbReference>
<evidence type="ECO:0000313" key="2">
    <source>
        <dbReference type="EMBL" id="CAD8064947.1"/>
    </source>
</evidence>
<evidence type="ECO:0000256" key="1">
    <source>
        <dbReference type="PROSITE-ProRule" id="PRU00221"/>
    </source>
</evidence>
<dbReference type="InterPro" id="IPR001680">
    <property type="entry name" value="WD40_rpt"/>
</dbReference>
<feature type="repeat" description="WD" evidence="1">
    <location>
        <begin position="114"/>
        <end position="147"/>
    </location>
</feature>
<dbReference type="Pfam" id="PF00400">
    <property type="entry name" value="WD40"/>
    <property type="match status" value="3"/>
</dbReference>
<keyword evidence="1" id="KW-0853">WD repeat</keyword>
<proteinExistence type="predicted"/>
<comment type="caution">
    <text evidence="2">The sequence shown here is derived from an EMBL/GenBank/DDBJ whole genome shotgun (WGS) entry which is preliminary data.</text>
</comment>
<dbReference type="Proteomes" id="UP000692954">
    <property type="component" value="Unassembled WGS sequence"/>
</dbReference>